<accession>A0AA38W650</accession>
<keyword evidence="3" id="KW-1185">Reference proteome</keyword>
<feature type="region of interest" description="Disordered" evidence="1">
    <location>
        <begin position="113"/>
        <end position="163"/>
    </location>
</feature>
<dbReference type="PANTHER" id="PTHR31973">
    <property type="entry name" value="POLYPROTEIN, PUTATIVE-RELATED"/>
    <property type="match status" value="1"/>
</dbReference>
<feature type="region of interest" description="Disordered" evidence="1">
    <location>
        <begin position="176"/>
        <end position="213"/>
    </location>
</feature>
<sequence>MSHDRCKEKPVITLLESIRLLVMQRMHVMANMVHHFENDVCPAILEKLKLFSRNYRKGFVHVWQLAGIPCVHGVASIISINRKAEEYVSQWLFQASYSTSIKPLNDSKMWLKSPYLKPHPPKERRMPGRPVLKRKKHPSENEENPSKRKHHPSTIADGEGSRSMTCAKKCTNERVDPPVKVTKPRGRPKLNIGVPPTSRGGIGGRGRRGKGRGGMVGVSYQEGEAMIHAIGEGDLRQGTIEEAEQYLEQENDADETVDGQLAHAVFFFRQ</sequence>
<feature type="non-terminal residue" evidence="2">
    <location>
        <position position="1"/>
    </location>
</feature>
<evidence type="ECO:0000313" key="3">
    <source>
        <dbReference type="Proteomes" id="UP001172457"/>
    </source>
</evidence>
<dbReference type="PANTHER" id="PTHR31973:SF189">
    <property type="entry name" value="TRANSPOSASE, MUDR, PLANT, MULE TRANSPOSASE DOMAIN PROTEIN-RELATED"/>
    <property type="match status" value="1"/>
</dbReference>
<evidence type="ECO:0000256" key="1">
    <source>
        <dbReference type="SAM" id="MobiDB-lite"/>
    </source>
</evidence>
<evidence type="ECO:0008006" key="4">
    <source>
        <dbReference type="Google" id="ProtNLM"/>
    </source>
</evidence>
<gene>
    <name evidence="2" type="ORF">OSB04_026706</name>
</gene>
<dbReference type="Proteomes" id="UP001172457">
    <property type="component" value="Chromosome 7"/>
</dbReference>
<comment type="caution">
    <text evidence="2">The sequence shown here is derived from an EMBL/GenBank/DDBJ whole genome shotgun (WGS) entry which is preliminary data.</text>
</comment>
<dbReference type="AlphaFoldDB" id="A0AA38W650"/>
<dbReference type="EMBL" id="JARYMX010000007">
    <property type="protein sequence ID" value="KAJ9540200.1"/>
    <property type="molecule type" value="Genomic_DNA"/>
</dbReference>
<proteinExistence type="predicted"/>
<name>A0AA38W650_9ASTR</name>
<evidence type="ECO:0000313" key="2">
    <source>
        <dbReference type="EMBL" id="KAJ9540200.1"/>
    </source>
</evidence>
<reference evidence="2" key="1">
    <citation type="submission" date="2023-03" db="EMBL/GenBank/DDBJ databases">
        <title>Chromosome-scale reference genome and RAD-based genetic map of yellow starthistle (Centaurea solstitialis) reveal putative structural variation and QTLs associated with invader traits.</title>
        <authorList>
            <person name="Reatini B."/>
            <person name="Cang F.A."/>
            <person name="Jiang Q."/>
            <person name="Mckibben M.T.W."/>
            <person name="Barker M.S."/>
            <person name="Rieseberg L.H."/>
            <person name="Dlugosch K.M."/>
        </authorList>
    </citation>
    <scope>NUCLEOTIDE SEQUENCE</scope>
    <source>
        <strain evidence="2">CAN-66</strain>
        <tissue evidence="2">Leaf</tissue>
    </source>
</reference>
<organism evidence="2 3">
    <name type="scientific">Centaurea solstitialis</name>
    <name type="common">yellow star-thistle</name>
    <dbReference type="NCBI Taxonomy" id="347529"/>
    <lineage>
        <taxon>Eukaryota</taxon>
        <taxon>Viridiplantae</taxon>
        <taxon>Streptophyta</taxon>
        <taxon>Embryophyta</taxon>
        <taxon>Tracheophyta</taxon>
        <taxon>Spermatophyta</taxon>
        <taxon>Magnoliopsida</taxon>
        <taxon>eudicotyledons</taxon>
        <taxon>Gunneridae</taxon>
        <taxon>Pentapetalae</taxon>
        <taxon>asterids</taxon>
        <taxon>campanulids</taxon>
        <taxon>Asterales</taxon>
        <taxon>Asteraceae</taxon>
        <taxon>Carduoideae</taxon>
        <taxon>Cardueae</taxon>
        <taxon>Centaureinae</taxon>
        <taxon>Centaurea</taxon>
    </lineage>
</organism>
<protein>
    <recommendedName>
        <fullName evidence="4">Zinc finger PMZ-type domain-containing protein</fullName>
    </recommendedName>
</protein>